<dbReference type="RefSeq" id="WP_066543705.1">
    <property type="nucleotide sequence ID" value="NZ_MASJ01000004.1"/>
</dbReference>
<evidence type="ECO:0000313" key="2">
    <source>
        <dbReference type="Proteomes" id="UP000093199"/>
    </source>
</evidence>
<evidence type="ECO:0000313" key="1">
    <source>
        <dbReference type="EMBL" id="OCS87160.1"/>
    </source>
</evidence>
<dbReference type="Proteomes" id="UP000093199">
    <property type="component" value="Unassembled WGS sequence"/>
</dbReference>
<protein>
    <submittedName>
        <fullName evidence="1">Uncharacterized protein</fullName>
    </submittedName>
</protein>
<sequence length="81" mass="9626">MPKHGEVRKIYEQQQLVMNKQLIDERSKSNKSIKNETVIELSRLETYIIKEVYCAKCEAWQETDSRYAITDIVCPNCCVRW</sequence>
<keyword evidence="2" id="KW-1185">Reference proteome</keyword>
<reference evidence="1 2" key="1">
    <citation type="submission" date="2016-07" db="EMBL/GenBank/DDBJ databases">
        <title>Caryophanon tenue genome sequencing.</title>
        <authorList>
            <person name="Verma A."/>
            <person name="Pal Y."/>
            <person name="Krishnamurthi S."/>
        </authorList>
    </citation>
    <scope>NUCLEOTIDE SEQUENCE [LARGE SCALE GENOMIC DNA]</scope>
    <source>
        <strain evidence="1 2">DSM 14152</strain>
    </source>
</reference>
<accession>A0A1C0YJ08</accession>
<gene>
    <name evidence="1" type="ORF">A6M13_11040</name>
</gene>
<comment type="caution">
    <text evidence="1">The sequence shown here is derived from an EMBL/GenBank/DDBJ whole genome shotgun (WGS) entry which is preliminary data.</text>
</comment>
<dbReference type="EMBL" id="MASJ01000004">
    <property type="protein sequence ID" value="OCS87160.1"/>
    <property type="molecule type" value="Genomic_DNA"/>
</dbReference>
<name>A0A1C0YJ08_9BACL</name>
<proteinExistence type="predicted"/>
<dbReference type="AlphaFoldDB" id="A0A1C0YJ08"/>
<organism evidence="1 2">
    <name type="scientific">Caryophanon tenue</name>
    <dbReference type="NCBI Taxonomy" id="33978"/>
    <lineage>
        <taxon>Bacteria</taxon>
        <taxon>Bacillati</taxon>
        <taxon>Bacillota</taxon>
        <taxon>Bacilli</taxon>
        <taxon>Bacillales</taxon>
        <taxon>Caryophanaceae</taxon>
        <taxon>Caryophanon</taxon>
    </lineage>
</organism>